<accession>A0A7S3N065</accession>
<dbReference type="GO" id="GO:0005737">
    <property type="term" value="C:cytoplasm"/>
    <property type="evidence" value="ECO:0007669"/>
    <property type="project" value="TreeGrafter"/>
</dbReference>
<name>A0A7S3N065_9SPIT</name>
<keyword evidence="4" id="KW-0560">Oxidoreductase</keyword>
<evidence type="ECO:0008006" key="6">
    <source>
        <dbReference type="Google" id="ProtNLM"/>
    </source>
</evidence>
<protein>
    <recommendedName>
        <fullName evidence="6">Dihydropteridine reductase</fullName>
    </recommendedName>
</protein>
<dbReference type="InterPro" id="IPR036291">
    <property type="entry name" value="NAD(P)-bd_dom_sf"/>
</dbReference>
<evidence type="ECO:0000256" key="3">
    <source>
        <dbReference type="ARBA" id="ARBA00022857"/>
    </source>
</evidence>
<comment type="similarity">
    <text evidence="1">Belongs to the short-chain dehydrogenases/reductases (SDR) family.</text>
</comment>
<dbReference type="PANTHER" id="PTHR15104">
    <property type="entry name" value="DIHYDROPTERIDINE REDUCTASE"/>
    <property type="match status" value="1"/>
</dbReference>
<reference evidence="5" key="1">
    <citation type="submission" date="2021-01" db="EMBL/GenBank/DDBJ databases">
        <authorList>
            <person name="Corre E."/>
            <person name="Pelletier E."/>
            <person name="Niang G."/>
            <person name="Scheremetjew M."/>
            <person name="Finn R."/>
            <person name="Kale V."/>
            <person name="Holt S."/>
            <person name="Cochrane G."/>
            <person name="Meng A."/>
            <person name="Brown T."/>
            <person name="Cohen L."/>
        </authorList>
    </citation>
    <scope>NUCLEOTIDE SEQUENCE</scope>
    <source>
        <strain evidence="5">S3</strain>
    </source>
</reference>
<dbReference type="GO" id="GO:0006559">
    <property type="term" value="P:L-phenylalanine catabolic process"/>
    <property type="evidence" value="ECO:0007669"/>
    <property type="project" value="TreeGrafter"/>
</dbReference>
<dbReference type="Gene3D" id="3.40.50.720">
    <property type="entry name" value="NAD(P)-binding Rossmann-like Domain"/>
    <property type="match status" value="1"/>
</dbReference>
<evidence type="ECO:0000256" key="1">
    <source>
        <dbReference type="ARBA" id="ARBA00006484"/>
    </source>
</evidence>
<dbReference type="PANTHER" id="PTHR15104:SF0">
    <property type="entry name" value="DIHYDROPTERIDINE REDUCTASE"/>
    <property type="match status" value="1"/>
</dbReference>
<sequence length="110" mass="11929">MFTGAAAAFEGPVNFAYGYAMSKAATHALALQMAQRTEIPEHSTVVTILPQIIDTPANREAMADADKEDWQPPEKIAELVMGWSEGSNRPDNGSFAKLSYTNGSIVHEFV</sequence>
<dbReference type="GO" id="GO:0006729">
    <property type="term" value="P:tetrahydrobiopterin biosynthetic process"/>
    <property type="evidence" value="ECO:0007669"/>
    <property type="project" value="TreeGrafter"/>
</dbReference>
<evidence type="ECO:0000256" key="4">
    <source>
        <dbReference type="ARBA" id="ARBA00023002"/>
    </source>
</evidence>
<dbReference type="GO" id="GO:0070404">
    <property type="term" value="F:NADH binding"/>
    <property type="evidence" value="ECO:0007669"/>
    <property type="project" value="TreeGrafter"/>
</dbReference>
<dbReference type="EMBL" id="HBIH01027395">
    <property type="protein sequence ID" value="CAE0330320.1"/>
    <property type="molecule type" value="Transcribed_RNA"/>
</dbReference>
<proteinExistence type="inferred from homology"/>
<evidence type="ECO:0000256" key="2">
    <source>
        <dbReference type="ARBA" id="ARBA00011738"/>
    </source>
</evidence>
<dbReference type="SUPFAM" id="SSF51735">
    <property type="entry name" value="NAD(P)-binding Rossmann-fold domains"/>
    <property type="match status" value="1"/>
</dbReference>
<keyword evidence="3" id="KW-0521">NADP</keyword>
<dbReference type="GO" id="GO:0004155">
    <property type="term" value="F:6,7-dihydropteridine reductase activity"/>
    <property type="evidence" value="ECO:0007669"/>
    <property type="project" value="TreeGrafter"/>
</dbReference>
<dbReference type="GO" id="GO:0070402">
    <property type="term" value="F:NADPH binding"/>
    <property type="evidence" value="ECO:0007669"/>
    <property type="project" value="TreeGrafter"/>
</dbReference>
<dbReference type="AlphaFoldDB" id="A0A7S3N065"/>
<evidence type="ECO:0000313" key="5">
    <source>
        <dbReference type="EMBL" id="CAE0330320.1"/>
    </source>
</evidence>
<gene>
    <name evidence="5" type="ORF">SINC0208_LOCUS10952</name>
</gene>
<organism evidence="5">
    <name type="scientific">Strombidium inclinatum</name>
    <dbReference type="NCBI Taxonomy" id="197538"/>
    <lineage>
        <taxon>Eukaryota</taxon>
        <taxon>Sar</taxon>
        <taxon>Alveolata</taxon>
        <taxon>Ciliophora</taxon>
        <taxon>Intramacronucleata</taxon>
        <taxon>Spirotrichea</taxon>
        <taxon>Oligotrichia</taxon>
        <taxon>Strombidiidae</taxon>
        <taxon>Strombidium</taxon>
    </lineage>
</organism>
<comment type="subunit">
    <text evidence="2">Homodimer.</text>
</comment>